<dbReference type="OrthoDB" id="512920at2759"/>
<dbReference type="Gene3D" id="3.40.50.2000">
    <property type="entry name" value="Glycogen Phosphorylase B"/>
    <property type="match status" value="1"/>
</dbReference>
<organism evidence="6 7">
    <name type="scientific">Kingdonia uniflora</name>
    <dbReference type="NCBI Taxonomy" id="39325"/>
    <lineage>
        <taxon>Eukaryota</taxon>
        <taxon>Viridiplantae</taxon>
        <taxon>Streptophyta</taxon>
        <taxon>Embryophyta</taxon>
        <taxon>Tracheophyta</taxon>
        <taxon>Spermatophyta</taxon>
        <taxon>Magnoliopsida</taxon>
        <taxon>Ranunculales</taxon>
        <taxon>Circaeasteraceae</taxon>
        <taxon>Kingdonia</taxon>
    </lineage>
</organism>
<evidence type="ECO:0000313" key="6">
    <source>
        <dbReference type="EMBL" id="KAF6157718.1"/>
    </source>
</evidence>
<keyword evidence="4" id="KW-0750">Starch biosynthesis</keyword>
<dbReference type="GO" id="GO:0019252">
    <property type="term" value="P:starch biosynthetic process"/>
    <property type="evidence" value="ECO:0007669"/>
    <property type="project" value="UniProtKB-UniPathway"/>
</dbReference>
<evidence type="ECO:0000256" key="1">
    <source>
        <dbReference type="ARBA" id="ARBA00004727"/>
    </source>
</evidence>
<evidence type="ECO:0000256" key="3">
    <source>
        <dbReference type="ARBA" id="ARBA00022679"/>
    </source>
</evidence>
<dbReference type="EMBL" id="JACGCM010001272">
    <property type="protein sequence ID" value="KAF6157718.1"/>
    <property type="molecule type" value="Genomic_DNA"/>
</dbReference>
<proteinExistence type="predicted"/>
<dbReference type="Proteomes" id="UP000541444">
    <property type="component" value="Unassembled WGS sequence"/>
</dbReference>
<comment type="caution">
    <text evidence="6">The sequence shown here is derived from an EMBL/GenBank/DDBJ whole genome shotgun (WGS) entry which is preliminary data.</text>
</comment>
<keyword evidence="7" id="KW-1185">Reference proteome</keyword>
<comment type="pathway">
    <text evidence="1">Glycan biosynthesis; starch biosynthesis.</text>
</comment>
<evidence type="ECO:0000313" key="7">
    <source>
        <dbReference type="Proteomes" id="UP000541444"/>
    </source>
</evidence>
<name>A0A7J7MSP5_9MAGN</name>
<keyword evidence="3" id="KW-0808">Transferase</keyword>
<evidence type="ECO:0000259" key="5">
    <source>
        <dbReference type="Pfam" id="PF08323"/>
    </source>
</evidence>
<feature type="domain" description="Starch synthase catalytic" evidence="5">
    <location>
        <begin position="13"/>
        <end position="100"/>
    </location>
</feature>
<protein>
    <recommendedName>
        <fullName evidence="5">Starch synthase catalytic domain-containing protein</fullName>
    </recommendedName>
</protein>
<accession>A0A7J7MSP5</accession>
<dbReference type="SUPFAM" id="SSF53756">
    <property type="entry name" value="UDP-Glycosyltransferase/glycogen phosphorylase"/>
    <property type="match status" value="1"/>
</dbReference>
<dbReference type="Pfam" id="PF08323">
    <property type="entry name" value="Glyco_transf_5"/>
    <property type="match status" value="1"/>
</dbReference>
<sequence length="115" mass="12809">ARRAIICEGGMNLVFVGAEVGPWSKTGRLGDVLGGLPPAMAANGLQVMTDSLYYNQYKDVWNTTVLVEIKVADKIETVQFFHCYKRGVDRVFVDQPIFLEKVRGKIASKVYGLRL</sequence>
<dbReference type="PANTHER" id="PTHR45825:SF3">
    <property type="entry name" value="GRANULE-BOUND STARCH SYNTHASE 1, CHLOROPLASTIC_AMYLOPLASTIC"/>
    <property type="match status" value="1"/>
</dbReference>
<evidence type="ECO:0000256" key="4">
    <source>
        <dbReference type="ARBA" id="ARBA00022922"/>
    </source>
</evidence>
<dbReference type="PANTHER" id="PTHR45825">
    <property type="entry name" value="GRANULE-BOUND STARCH SYNTHASE 1, CHLOROPLASTIC/AMYLOPLASTIC"/>
    <property type="match status" value="1"/>
</dbReference>
<dbReference type="AlphaFoldDB" id="A0A7J7MSP5"/>
<gene>
    <name evidence="6" type="ORF">GIB67_037291</name>
</gene>
<dbReference type="GO" id="GO:0016757">
    <property type="term" value="F:glycosyltransferase activity"/>
    <property type="evidence" value="ECO:0007669"/>
    <property type="project" value="UniProtKB-KW"/>
</dbReference>
<feature type="non-terminal residue" evidence="6">
    <location>
        <position position="1"/>
    </location>
</feature>
<reference evidence="6 7" key="1">
    <citation type="journal article" date="2020" name="IScience">
        <title>Genome Sequencing of the Endangered Kingdonia uniflora (Circaeasteraceae, Ranunculales) Reveals Potential Mechanisms of Evolutionary Specialization.</title>
        <authorList>
            <person name="Sun Y."/>
            <person name="Deng T."/>
            <person name="Zhang A."/>
            <person name="Moore M.J."/>
            <person name="Landis J.B."/>
            <person name="Lin N."/>
            <person name="Zhang H."/>
            <person name="Zhang X."/>
            <person name="Huang J."/>
            <person name="Zhang X."/>
            <person name="Sun H."/>
            <person name="Wang H."/>
        </authorList>
    </citation>
    <scope>NUCLEOTIDE SEQUENCE [LARGE SCALE GENOMIC DNA]</scope>
    <source>
        <strain evidence="6">TB1705</strain>
        <tissue evidence="6">Leaf</tissue>
    </source>
</reference>
<dbReference type="InterPro" id="IPR013534">
    <property type="entry name" value="Starch_synth_cat_dom"/>
</dbReference>
<evidence type="ECO:0000256" key="2">
    <source>
        <dbReference type="ARBA" id="ARBA00022676"/>
    </source>
</evidence>
<keyword evidence="2" id="KW-0328">Glycosyltransferase</keyword>
<dbReference type="UniPathway" id="UPA00152"/>